<sequence length="96" mass="10377">MTAPVQALVDTELNIITIDNNEAVSLGADGLALSWYLITTRIFLSALPGTTSLSPEKFQLDIADVGQRKTCLPLSIKPAYSRMISGLIRLGCQKRA</sequence>
<reference evidence="1 2" key="1">
    <citation type="journal article" date="2021" name="Elife">
        <title>Chloroplast acquisition without the gene transfer in kleptoplastic sea slugs, Plakobranchus ocellatus.</title>
        <authorList>
            <person name="Maeda T."/>
            <person name="Takahashi S."/>
            <person name="Yoshida T."/>
            <person name="Shimamura S."/>
            <person name="Takaki Y."/>
            <person name="Nagai Y."/>
            <person name="Toyoda A."/>
            <person name="Suzuki Y."/>
            <person name="Arimoto A."/>
            <person name="Ishii H."/>
            <person name="Satoh N."/>
            <person name="Nishiyama T."/>
            <person name="Hasebe M."/>
            <person name="Maruyama T."/>
            <person name="Minagawa J."/>
            <person name="Obokata J."/>
            <person name="Shigenobu S."/>
        </authorList>
    </citation>
    <scope>NUCLEOTIDE SEQUENCE [LARGE SCALE GENOMIC DNA]</scope>
</reference>
<evidence type="ECO:0000313" key="2">
    <source>
        <dbReference type="Proteomes" id="UP000735302"/>
    </source>
</evidence>
<dbReference type="AlphaFoldDB" id="A0AAV3YN14"/>
<name>A0AAV3YN14_9GAST</name>
<dbReference type="Proteomes" id="UP000735302">
    <property type="component" value="Unassembled WGS sequence"/>
</dbReference>
<accession>A0AAV3YN14</accession>
<dbReference type="EMBL" id="BLXT01001319">
    <property type="protein sequence ID" value="GFN84403.1"/>
    <property type="molecule type" value="Genomic_DNA"/>
</dbReference>
<evidence type="ECO:0000313" key="1">
    <source>
        <dbReference type="EMBL" id="GFN84403.1"/>
    </source>
</evidence>
<organism evidence="1 2">
    <name type="scientific">Plakobranchus ocellatus</name>
    <dbReference type="NCBI Taxonomy" id="259542"/>
    <lineage>
        <taxon>Eukaryota</taxon>
        <taxon>Metazoa</taxon>
        <taxon>Spiralia</taxon>
        <taxon>Lophotrochozoa</taxon>
        <taxon>Mollusca</taxon>
        <taxon>Gastropoda</taxon>
        <taxon>Heterobranchia</taxon>
        <taxon>Euthyneura</taxon>
        <taxon>Panpulmonata</taxon>
        <taxon>Sacoglossa</taxon>
        <taxon>Placobranchoidea</taxon>
        <taxon>Plakobranchidae</taxon>
        <taxon>Plakobranchus</taxon>
    </lineage>
</organism>
<comment type="caution">
    <text evidence="1">The sequence shown here is derived from an EMBL/GenBank/DDBJ whole genome shotgun (WGS) entry which is preliminary data.</text>
</comment>
<gene>
    <name evidence="1" type="ORF">PoB_001090900</name>
</gene>
<keyword evidence="2" id="KW-1185">Reference proteome</keyword>
<proteinExistence type="predicted"/>
<protein>
    <submittedName>
        <fullName evidence="1">Uncharacterized protein</fullName>
    </submittedName>
</protein>